<keyword evidence="3" id="KW-1185">Reference proteome</keyword>
<sequence length="303" mass="30419">MEAEHRRPLVAFLAVLCLVALIVGQNLAAVREGVGRLRDGARLQASAPVRPGEVLTPRAGDLVDPQLPSTPDVVLTVPDLVGLGLAPAPAQPVAPAVDTAATTTVENVRAAPAVTAAPAGSGARSAAPTTTRTTGGTLGRSAGATSGGTSGGSGERRSAATEHRGSGRDDAQPTPTSSTPVPESPVAGHDDRRSGRPASADDRTGRRTGHAEAPGQQRHGREGRAAATPAPRPSASARTATPDRPERAPRQGQGRERGGGHDRAGTRGHSDGTARGEAHGKSHANGRTSGQGHAGGKARGKGH</sequence>
<dbReference type="RefSeq" id="WP_091725376.1">
    <property type="nucleotide sequence ID" value="NZ_LT629757.1"/>
</dbReference>
<feature type="compositionally biased region" description="Low complexity" evidence="1">
    <location>
        <begin position="225"/>
        <end position="240"/>
    </location>
</feature>
<feature type="compositionally biased region" description="Basic and acidic residues" evidence="1">
    <location>
        <begin position="241"/>
        <end position="280"/>
    </location>
</feature>
<dbReference type="EMBL" id="LT629757">
    <property type="protein sequence ID" value="SDR77503.1"/>
    <property type="molecule type" value="Genomic_DNA"/>
</dbReference>
<accession>A0A1H1LSN2</accession>
<feature type="compositionally biased region" description="Basic and acidic residues" evidence="1">
    <location>
        <begin position="188"/>
        <end position="205"/>
    </location>
</feature>
<evidence type="ECO:0000256" key="1">
    <source>
        <dbReference type="SAM" id="MobiDB-lite"/>
    </source>
</evidence>
<evidence type="ECO:0000313" key="3">
    <source>
        <dbReference type="Proteomes" id="UP000198859"/>
    </source>
</evidence>
<protein>
    <submittedName>
        <fullName evidence="2">Uncharacterized protein</fullName>
    </submittedName>
</protein>
<feature type="compositionally biased region" description="Low complexity" evidence="1">
    <location>
        <begin position="173"/>
        <end position="186"/>
    </location>
</feature>
<reference evidence="3" key="1">
    <citation type="submission" date="2016-10" db="EMBL/GenBank/DDBJ databases">
        <authorList>
            <person name="Varghese N."/>
            <person name="Submissions S."/>
        </authorList>
    </citation>
    <scope>NUCLEOTIDE SEQUENCE [LARGE SCALE GENOMIC DNA]</scope>
    <source>
        <strain evidence="3">DSM 22127</strain>
    </source>
</reference>
<organism evidence="2 3">
    <name type="scientific">Nocardioides scoriae</name>
    <dbReference type="NCBI Taxonomy" id="642780"/>
    <lineage>
        <taxon>Bacteria</taxon>
        <taxon>Bacillati</taxon>
        <taxon>Actinomycetota</taxon>
        <taxon>Actinomycetes</taxon>
        <taxon>Propionibacteriales</taxon>
        <taxon>Nocardioidaceae</taxon>
        <taxon>Nocardioides</taxon>
    </lineage>
</organism>
<name>A0A1H1LSN2_9ACTN</name>
<feature type="compositionally biased region" description="Basic and acidic residues" evidence="1">
    <location>
        <begin position="154"/>
        <end position="171"/>
    </location>
</feature>
<gene>
    <name evidence="2" type="ORF">SAMN04488570_0344</name>
</gene>
<dbReference type="Proteomes" id="UP000198859">
    <property type="component" value="Chromosome I"/>
</dbReference>
<feature type="compositionally biased region" description="Low complexity" evidence="1">
    <location>
        <begin position="115"/>
        <end position="144"/>
    </location>
</feature>
<feature type="region of interest" description="Disordered" evidence="1">
    <location>
        <begin position="115"/>
        <end position="303"/>
    </location>
</feature>
<evidence type="ECO:0000313" key="2">
    <source>
        <dbReference type="EMBL" id="SDR77503.1"/>
    </source>
</evidence>
<proteinExistence type="predicted"/>
<dbReference type="AlphaFoldDB" id="A0A1H1LSN2"/>